<reference evidence="2" key="1">
    <citation type="submission" date="2021-04" db="EMBL/GenBank/DDBJ databases">
        <authorList>
            <person name="Chebbi M.A.C M."/>
        </authorList>
    </citation>
    <scope>NUCLEOTIDE SEQUENCE</scope>
</reference>
<keyword evidence="3" id="KW-1185">Reference proteome</keyword>
<organism evidence="2 3">
    <name type="scientific">Cotesia congregata</name>
    <name type="common">Parasitoid wasp</name>
    <name type="synonym">Apanteles congregatus</name>
    <dbReference type="NCBI Taxonomy" id="51543"/>
    <lineage>
        <taxon>Eukaryota</taxon>
        <taxon>Metazoa</taxon>
        <taxon>Ecdysozoa</taxon>
        <taxon>Arthropoda</taxon>
        <taxon>Hexapoda</taxon>
        <taxon>Insecta</taxon>
        <taxon>Pterygota</taxon>
        <taxon>Neoptera</taxon>
        <taxon>Endopterygota</taxon>
        <taxon>Hymenoptera</taxon>
        <taxon>Apocrita</taxon>
        <taxon>Ichneumonoidea</taxon>
        <taxon>Braconidae</taxon>
        <taxon>Microgastrinae</taxon>
        <taxon>Cotesia</taxon>
    </lineage>
</organism>
<proteinExistence type="predicted"/>
<evidence type="ECO:0000256" key="1">
    <source>
        <dbReference type="SAM" id="MobiDB-lite"/>
    </source>
</evidence>
<dbReference type="AlphaFoldDB" id="A0A8J2H6J1"/>
<name>A0A8J2H6J1_COTCN</name>
<accession>A0A8J2H6J1</accession>
<dbReference type="OrthoDB" id="7553586at2759"/>
<sequence length="444" mass="47928">MIFVKLHVNNFSLKLSGKTSKFSSLSKFPVSITMDVQERSVDVALNHILRALNRVRHISSTGKLNDLSHVIREFSPLLPPLPAEDPAIDLLETIIQESSSSLSAHQSVESNPVSPKRSFWSKLFAKKSQDGASIASIGSGNDSSASSTALKAAEEQVAQLEASGPADLTSVSALSREINRKICVWSSGMSLRHEIGASRPGEPLNVQFHSQPEDIVGHWSLLGNLDPQEASSGLNDCLFNAIAAQTGLRPTELREVTVARMKTNIRSVARRIQDLARQESCDRIVLMVGGARYHGSTAKDAGRVLDKSQQGRGHPSHAHGHPRGHASNPSATGPTASAENYSHGSWKTAFLSVNDQDDVGNRALSTEPVRRAMEVLNAGGTRQVVTVNASELPGSLPQGAHFNDGQRGAIQDIKDLVLVLQHHAGHQSDPDYDVFVHTFYPRLG</sequence>
<dbReference type="EMBL" id="CAJNRD030001117">
    <property type="protein sequence ID" value="CAG5078880.1"/>
    <property type="molecule type" value="Genomic_DNA"/>
</dbReference>
<feature type="compositionally biased region" description="Basic residues" evidence="1">
    <location>
        <begin position="314"/>
        <end position="324"/>
    </location>
</feature>
<dbReference type="Proteomes" id="UP000786811">
    <property type="component" value="Unassembled WGS sequence"/>
</dbReference>
<comment type="caution">
    <text evidence="2">The sequence shown here is derived from an EMBL/GenBank/DDBJ whole genome shotgun (WGS) entry which is preliminary data.</text>
</comment>
<feature type="compositionally biased region" description="Polar residues" evidence="1">
    <location>
        <begin position="327"/>
        <end position="341"/>
    </location>
</feature>
<feature type="region of interest" description="Disordered" evidence="1">
    <location>
        <begin position="306"/>
        <end position="341"/>
    </location>
</feature>
<evidence type="ECO:0000313" key="3">
    <source>
        <dbReference type="Proteomes" id="UP000786811"/>
    </source>
</evidence>
<gene>
    <name evidence="2" type="ORF">HICCMSTLAB_LOCUS2868</name>
</gene>
<protein>
    <submittedName>
        <fullName evidence="2">Uncharacterized protein</fullName>
    </submittedName>
</protein>
<evidence type="ECO:0000313" key="2">
    <source>
        <dbReference type="EMBL" id="CAG5078880.1"/>
    </source>
</evidence>